<feature type="compositionally biased region" description="Basic and acidic residues" evidence="1">
    <location>
        <begin position="45"/>
        <end position="57"/>
    </location>
</feature>
<protein>
    <submittedName>
        <fullName evidence="2">NADH-ubiquinone oxidoreductase chain F</fullName>
        <ecNumber evidence="2">1.6.5.3</ecNumber>
    </submittedName>
</protein>
<evidence type="ECO:0000313" key="2">
    <source>
        <dbReference type="EMBL" id="CAA9483981.1"/>
    </source>
</evidence>
<feature type="compositionally biased region" description="Basic residues" evidence="1">
    <location>
        <begin position="59"/>
        <end position="74"/>
    </location>
</feature>
<dbReference type="EC" id="1.6.5.3" evidence="2"/>
<feature type="compositionally biased region" description="Basic and acidic residues" evidence="1">
    <location>
        <begin position="9"/>
        <end position="25"/>
    </location>
</feature>
<accession>A0A6J4S1J6</accession>
<keyword evidence="2" id="KW-0560">Oxidoreductase</keyword>
<reference evidence="2" key="1">
    <citation type="submission" date="2020-02" db="EMBL/GenBank/DDBJ databases">
        <authorList>
            <person name="Meier V. D."/>
        </authorList>
    </citation>
    <scope>NUCLEOTIDE SEQUENCE</scope>
    <source>
        <strain evidence="2">AVDCRST_MAG69</strain>
    </source>
</reference>
<feature type="non-terminal residue" evidence="2">
    <location>
        <position position="100"/>
    </location>
</feature>
<dbReference type="AlphaFoldDB" id="A0A6J4S1J6"/>
<feature type="compositionally biased region" description="Basic and acidic residues" evidence="1">
    <location>
        <begin position="75"/>
        <end position="85"/>
    </location>
</feature>
<organism evidence="2">
    <name type="scientific">uncultured Solirubrobacteraceae bacterium</name>
    <dbReference type="NCBI Taxonomy" id="1162706"/>
    <lineage>
        <taxon>Bacteria</taxon>
        <taxon>Bacillati</taxon>
        <taxon>Actinomycetota</taxon>
        <taxon>Thermoleophilia</taxon>
        <taxon>Solirubrobacterales</taxon>
        <taxon>Solirubrobacteraceae</taxon>
        <taxon>environmental samples</taxon>
    </lineage>
</organism>
<proteinExistence type="predicted"/>
<dbReference type="GO" id="GO:0016491">
    <property type="term" value="F:oxidoreductase activity"/>
    <property type="evidence" value="ECO:0007669"/>
    <property type="project" value="UniProtKB-KW"/>
</dbReference>
<evidence type="ECO:0000256" key="1">
    <source>
        <dbReference type="SAM" id="MobiDB-lite"/>
    </source>
</evidence>
<keyword evidence="2" id="KW-0830">Ubiquinone</keyword>
<feature type="non-terminal residue" evidence="2">
    <location>
        <position position="1"/>
    </location>
</feature>
<name>A0A6J4S1J6_9ACTN</name>
<sequence>PRGNQLDGQDARADRVRRGHSDGPRHHGLGLRPDPRQLPVRPRRRDGDADLEHDQALPRRVRGPHRGGARAQRPRHGDPDHEPRRAWRRQVGRIRGSGPL</sequence>
<gene>
    <name evidence="2" type="ORF">AVDCRST_MAG69-949</name>
</gene>
<dbReference type="EMBL" id="CADCVP010000110">
    <property type="protein sequence ID" value="CAA9483981.1"/>
    <property type="molecule type" value="Genomic_DNA"/>
</dbReference>
<feature type="region of interest" description="Disordered" evidence="1">
    <location>
        <begin position="1"/>
        <end position="100"/>
    </location>
</feature>